<gene>
    <name evidence="2" type="ORF">NAEGRDRAFT_72217</name>
</gene>
<dbReference type="InParanoid" id="D2VT91"/>
<evidence type="ECO:0000256" key="1">
    <source>
        <dbReference type="SAM" id="SignalP"/>
    </source>
</evidence>
<sequence>MNTITLITLIFTVTILAVITGVTSSTTNNNNNNGLLIVDNVQTISNPKLRIEALGKRAFISPLILLSSNNNKPHNHHLIANNNNITTITTSNGQYSNRMRGVSANCAYDNSQQDVKKFKCSFEISKKILSQNLYGKAETILSINLNQHTANIIMKANNEMIYQHTFTLGDLIPPICADIFYKVGLCLRINNVHFHSQSPQCFKLNLQVYLQALTFEEVILSEPVGFNPNLC</sequence>
<evidence type="ECO:0000313" key="2">
    <source>
        <dbReference type="EMBL" id="EFC39890.1"/>
    </source>
</evidence>
<dbReference type="VEuPathDB" id="AmoebaDB:NAEGRDRAFT_72217"/>
<keyword evidence="3" id="KW-1185">Reference proteome</keyword>
<feature type="chain" id="PRO_5003038380" evidence="1">
    <location>
        <begin position="26"/>
        <end position="231"/>
    </location>
</feature>
<dbReference type="GeneID" id="8850947"/>
<dbReference type="KEGG" id="ngr:NAEGRDRAFT_72217"/>
<evidence type="ECO:0000313" key="3">
    <source>
        <dbReference type="Proteomes" id="UP000006671"/>
    </source>
</evidence>
<reference evidence="2 3" key="1">
    <citation type="journal article" date="2010" name="Cell">
        <title>The genome of Naegleria gruberi illuminates early eukaryotic versatility.</title>
        <authorList>
            <person name="Fritz-Laylin L.K."/>
            <person name="Prochnik S.E."/>
            <person name="Ginger M.L."/>
            <person name="Dacks J.B."/>
            <person name="Carpenter M.L."/>
            <person name="Field M.C."/>
            <person name="Kuo A."/>
            <person name="Paredez A."/>
            <person name="Chapman J."/>
            <person name="Pham J."/>
            <person name="Shu S."/>
            <person name="Neupane R."/>
            <person name="Cipriano M."/>
            <person name="Mancuso J."/>
            <person name="Tu H."/>
            <person name="Salamov A."/>
            <person name="Lindquist E."/>
            <person name="Shapiro H."/>
            <person name="Lucas S."/>
            <person name="Grigoriev I.V."/>
            <person name="Cande W.Z."/>
            <person name="Fulton C."/>
            <person name="Rokhsar D.S."/>
            <person name="Dawson S.C."/>
        </authorList>
    </citation>
    <scope>NUCLEOTIDE SEQUENCE [LARGE SCALE GENOMIC DNA]</scope>
    <source>
        <strain evidence="2 3">NEG-M</strain>
    </source>
</reference>
<organism evidence="3">
    <name type="scientific">Naegleria gruberi</name>
    <name type="common">Amoeba</name>
    <dbReference type="NCBI Taxonomy" id="5762"/>
    <lineage>
        <taxon>Eukaryota</taxon>
        <taxon>Discoba</taxon>
        <taxon>Heterolobosea</taxon>
        <taxon>Tetramitia</taxon>
        <taxon>Eutetramitia</taxon>
        <taxon>Vahlkampfiidae</taxon>
        <taxon>Naegleria</taxon>
    </lineage>
</organism>
<dbReference type="Proteomes" id="UP000006671">
    <property type="component" value="Unassembled WGS sequence"/>
</dbReference>
<dbReference type="AlphaFoldDB" id="D2VT91"/>
<dbReference type="EMBL" id="GG738896">
    <property type="protein sequence ID" value="EFC39890.1"/>
    <property type="molecule type" value="Genomic_DNA"/>
</dbReference>
<proteinExistence type="predicted"/>
<dbReference type="RefSeq" id="XP_002672634.1">
    <property type="nucleotide sequence ID" value="XM_002672588.1"/>
</dbReference>
<name>D2VT91_NAEGR</name>
<feature type="signal peptide" evidence="1">
    <location>
        <begin position="1"/>
        <end position="25"/>
    </location>
</feature>
<accession>D2VT91</accession>
<keyword evidence="1" id="KW-0732">Signal</keyword>
<protein>
    <submittedName>
        <fullName evidence="2">Predicted protein</fullName>
    </submittedName>
</protein>